<evidence type="ECO:0008006" key="4">
    <source>
        <dbReference type="Google" id="ProtNLM"/>
    </source>
</evidence>
<dbReference type="Proteomes" id="UP000198348">
    <property type="component" value="Unassembled WGS sequence"/>
</dbReference>
<evidence type="ECO:0000313" key="2">
    <source>
        <dbReference type="EMBL" id="SNR44211.1"/>
    </source>
</evidence>
<dbReference type="EMBL" id="FZNW01000006">
    <property type="protein sequence ID" value="SNR44211.1"/>
    <property type="molecule type" value="Genomic_DNA"/>
</dbReference>
<dbReference type="AlphaFoldDB" id="A0A238WCY1"/>
<evidence type="ECO:0000313" key="3">
    <source>
        <dbReference type="Proteomes" id="UP000198348"/>
    </source>
</evidence>
<feature type="region of interest" description="Disordered" evidence="1">
    <location>
        <begin position="217"/>
        <end position="259"/>
    </location>
</feature>
<feature type="compositionally biased region" description="Basic and acidic residues" evidence="1">
    <location>
        <begin position="133"/>
        <end position="170"/>
    </location>
</feature>
<feature type="compositionally biased region" description="Gly residues" evidence="1">
    <location>
        <begin position="30"/>
        <end position="42"/>
    </location>
</feature>
<feature type="compositionally biased region" description="Basic and acidic residues" evidence="1">
    <location>
        <begin position="92"/>
        <end position="123"/>
    </location>
</feature>
<reference evidence="2 3" key="1">
    <citation type="submission" date="2017-06" db="EMBL/GenBank/DDBJ databases">
        <authorList>
            <person name="Kim H.J."/>
            <person name="Triplett B.A."/>
        </authorList>
    </citation>
    <scope>NUCLEOTIDE SEQUENCE [LARGE SCALE GENOMIC DNA]</scope>
    <source>
        <strain evidence="2 3">DSM 45207</strain>
    </source>
</reference>
<protein>
    <recommendedName>
        <fullName evidence="4">Scaffolding protein</fullName>
    </recommendedName>
</protein>
<feature type="region of interest" description="Disordered" evidence="1">
    <location>
        <begin position="1"/>
        <end position="183"/>
    </location>
</feature>
<organism evidence="2 3">
    <name type="scientific">Haloechinothrix alba</name>
    <dbReference type="NCBI Taxonomy" id="664784"/>
    <lineage>
        <taxon>Bacteria</taxon>
        <taxon>Bacillati</taxon>
        <taxon>Actinomycetota</taxon>
        <taxon>Actinomycetes</taxon>
        <taxon>Pseudonocardiales</taxon>
        <taxon>Pseudonocardiaceae</taxon>
        <taxon>Haloechinothrix</taxon>
    </lineage>
</organism>
<proteinExistence type="predicted"/>
<sequence length="259" mass="26691">MSVRRERISVDPSTILGYRADGRPIYPIAGGDGTGEGGSGEGGEGDPSAGNEPGGSGAASDPGGESGSGGEGDAGGSGGSGGNGAGGAPTEADLKKLRDEAASRRSQLREVEQERDQHKKVLEQLRQALDPNAKGDEDPAKVAERAQQERDQKDQELRELRVERAAEKSARTNGVDPDALTDSRSFARQAAKLDPSADSFTDDVDALVKQMAEDNPKLKVAQGAPASGSEFTGGSGGASNSKTPKSGDIGAWRKYLRGE</sequence>
<keyword evidence="3" id="KW-1185">Reference proteome</keyword>
<name>A0A238WCY1_9PSEU</name>
<accession>A0A238WCY1</accession>
<feature type="compositionally biased region" description="Gly residues" evidence="1">
    <location>
        <begin position="64"/>
        <end position="87"/>
    </location>
</feature>
<dbReference type="RefSeq" id="WP_089300633.1">
    <property type="nucleotide sequence ID" value="NZ_FZNW01000006.1"/>
</dbReference>
<gene>
    <name evidence="2" type="ORF">SAMN06265360_10631</name>
</gene>
<evidence type="ECO:0000256" key="1">
    <source>
        <dbReference type="SAM" id="MobiDB-lite"/>
    </source>
</evidence>